<feature type="non-terminal residue" evidence="2">
    <location>
        <position position="28"/>
    </location>
</feature>
<dbReference type="AlphaFoldDB" id="A0A392UN62"/>
<organism evidence="2 3">
    <name type="scientific">Trifolium medium</name>
    <dbReference type="NCBI Taxonomy" id="97028"/>
    <lineage>
        <taxon>Eukaryota</taxon>
        <taxon>Viridiplantae</taxon>
        <taxon>Streptophyta</taxon>
        <taxon>Embryophyta</taxon>
        <taxon>Tracheophyta</taxon>
        <taxon>Spermatophyta</taxon>
        <taxon>Magnoliopsida</taxon>
        <taxon>eudicotyledons</taxon>
        <taxon>Gunneridae</taxon>
        <taxon>Pentapetalae</taxon>
        <taxon>rosids</taxon>
        <taxon>fabids</taxon>
        <taxon>Fabales</taxon>
        <taxon>Fabaceae</taxon>
        <taxon>Papilionoideae</taxon>
        <taxon>50 kb inversion clade</taxon>
        <taxon>NPAAA clade</taxon>
        <taxon>Hologalegina</taxon>
        <taxon>IRL clade</taxon>
        <taxon>Trifolieae</taxon>
        <taxon>Trifolium</taxon>
    </lineage>
</organism>
<comment type="caution">
    <text evidence="2">The sequence shown here is derived from an EMBL/GenBank/DDBJ whole genome shotgun (WGS) entry which is preliminary data.</text>
</comment>
<name>A0A392UN62_9FABA</name>
<feature type="compositionally biased region" description="Acidic residues" evidence="1">
    <location>
        <begin position="19"/>
        <end position="28"/>
    </location>
</feature>
<reference evidence="2 3" key="1">
    <citation type="journal article" date="2018" name="Front. Plant Sci.">
        <title>Red Clover (Trifolium pratense) and Zigzag Clover (T. medium) - A Picture of Genomic Similarities and Differences.</title>
        <authorList>
            <person name="Dluhosova J."/>
            <person name="Istvanek J."/>
            <person name="Nedelnik J."/>
            <person name="Repkova J."/>
        </authorList>
    </citation>
    <scope>NUCLEOTIDE SEQUENCE [LARGE SCALE GENOMIC DNA]</scope>
    <source>
        <strain evidence="3">cv. 10/8</strain>
        <tissue evidence="2">Leaf</tissue>
    </source>
</reference>
<protein>
    <submittedName>
        <fullName evidence="2">Uncharacterized protein</fullName>
    </submittedName>
</protein>
<keyword evidence="3" id="KW-1185">Reference proteome</keyword>
<proteinExistence type="predicted"/>
<feature type="region of interest" description="Disordered" evidence="1">
    <location>
        <begin position="1"/>
        <end position="28"/>
    </location>
</feature>
<sequence length="28" mass="3007">MDSQTVEGAVADLERDNENVEGGDETPE</sequence>
<evidence type="ECO:0000313" key="2">
    <source>
        <dbReference type="EMBL" id="MCI74318.1"/>
    </source>
</evidence>
<dbReference type="Proteomes" id="UP000265520">
    <property type="component" value="Unassembled WGS sequence"/>
</dbReference>
<accession>A0A392UN62</accession>
<evidence type="ECO:0000256" key="1">
    <source>
        <dbReference type="SAM" id="MobiDB-lite"/>
    </source>
</evidence>
<evidence type="ECO:0000313" key="3">
    <source>
        <dbReference type="Proteomes" id="UP000265520"/>
    </source>
</evidence>
<dbReference type="EMBL" id="LXQA010858088">
    <property type="protein sequence ID" value="MCI74318.1"/>
    <property type="molecule type" value="Genomic_DNA"/>
</dbReference>